<dbReference type="EMBL" id="OX395143">
    <property type="protein sequence ID" value="CAI5798223.1"/>
    <property type="molecule type" value="Genomic_DNA"/>
</dbReference>
<organism evidence="1 2">
    <name type="scientific">Podarcis lilfordi</name>
    <name type="common">Lilford's wall lizard</name>
    <dbReference type="NCBI Taxonomy" id="74358"/>
    <lineage>
        <taxon>Eukaryota</taxon>
        <taxon>Metazoa</taxon>
        <taxon>Chordata</taxon>
        <taxon>Craniata</taxon>
        <taxon>Vertebrata</taxon>
        <taxon>Euteleostomi</taxon>
        <taxon>Lepidosauria</taxon>
        <taxon>Squamata</taxon>
        <taxon>Bifurcata</taxon>
        <taxon>Unidentata</taxon>
        <taxon>Episquamata</taxon>
        <taxon>Laterata</taxon>
        <taxon>Lacertibaenia</taxon>
        <taxon>Lacertidae</taxon>
        <taxon>Podarcis</taxon>
    </lineage>
</organism>
<dbReference type="Proteomes" id="UP001178461">
    <property type="component" value="Chromosome 16"/>
</dbReference>
<accession>A0AA35LLW5</accession>
<proteinExistence type="predicted"/>
<name>A0AA35LLW5_9SAUR</name>
<keyword evidence="2" id="KW-1185">Reference proteome</keyword>
<dbReference type="AlphaFoldDB" id="A0AA35LLW5"/>
<reference evidence="1" key="1">
    <citation type="submission" date="2022-12" db="EMBL/GenBank/DDBJ databases">
        <authorList>
            <person name="Alioto T."/>
            <person name="Alioto T."/>
            <person name="Gomez Garrido J."/>
        </authorList>
    </citation>
    <scope>NUCLEOTIDE SEQUENCE</scope>
</reference>
<sequence>MGVGVQQNLEGHQLATLALQEEWGGDLGPGGQMRPSGHLWTSAPQVASLPGPTLRPFPQELRLHGDNASCWPGWYMERHVPGTQPSYEYQRLAHYSKWGNFNLPSPSCLPSYLRPVQGTALPIIFLLCSLSVVKLSREEDEDMTKLDWWVQAVTLVLASLLGSFAFHLPSPNGHQPPLWTKLRATSVSPTTFFTAPPPFTIGPWPQEGNV</sequence>
<evidence type="ECO:0000313" key="2">
    <source>
        <dbReference type="Proteomes" id="UP001178461"/>
    </source>
</evidence>
<gene>
    <name evidence="1" type="ORF">PODLI_1B014944</name>
</gene>
<evidence type="ECO:0000313" key="1">
    <source>
        <dbReference type="EMBL" id="CAI5798223.1"/>
    </source>
</evidence>
<protein>
    <submittedName>
        <fullName evidence="1">Uncharacterized protein</fullName>
    </submittedName>
</protein>